<feature type="domain" description="FAD-binding" evidence="11">
    <location>
        <begin position="4"/>
        <end position="355"/>
    </location>
</feature>
<gene>
    <name evidence="12" type="primary">hpxO</name>
    <name evidence="12" type="ORF">GEV37_08765</name>
</gene>
<dbReference type="RefSeq" id="WP_227389872.1">
    <property type="nucleotide sequence ID" value="NZ_JBHSCJ010000004.1"/>
</dbReference>
<evidence type="ECO:0000256" key="6">
    <source>
        <dbReference type="ARBA" id="ARBA00023002"/>
    </source>
</evidence>
<dbReference type="EC" id="1.14.13.113" evidence="8"/>
<evidence type="ECO:0000313" key="13">
    <source>
        <dbReference type="Proteomes" id="UP001319882"/>
    </source>
</evidence>
<dbReference type="EMBL" id="WHVL01000003">
    <property type="protein sequence ID" value="MCB8889200.1"/>
    <property type="molecule type" value="Genomic_DNA"/>
</dbReference>
<keyword evidence="13" id="KW-1185">Reference proteome</keyword>
<dbReference type="Gene3D" id="3.50.50.60">
    <property type="entry name" value="FAD/NAD(P)-binding domain"/>
    <property type="match status" value="1"/>
</dbReference>
<dbReference type="NCBIfam" id="NF033623">
    <property type="entry name" value="urate_HpxO"/>
    <property type="match status" value="1"/>
</dbReference>
<evidence type="ECO:0000256" key="7">
    <source>
        <dbReference type="ARBA" id="ARBA00035121"/>
    </source>
</evidence>
<keyword evidence="4" id="KW-0659">Purine metabolism</keyword>
<name>A0ABS8DT34_9GAMM</name>
<dbReference type="PRINTS" id="PR00420">
    <property type="entry name" value="RNGMNOXGNASE"/>
</dbReference>
<comment type="catalytic activity">
    <reaction evidence="10">
        <text>urate + NADH + O2 + H(+) = 5-hydroxyisourate + NAD(+) + H2O</text>
        <dbReference type="Rhea" id="RHEA:27329"/>
        <dbReference type="ChEBI" id="CHEBI:15377"/>
        <dbReference type="ChEBI" id="CHEBI:15378"/>
        <dbReference type="ChEBI" id="CHEBI:15379"/>
        <dbReference type="ChEBI" id="CHEBI:17775"/>
        <dbReference type="ChEBI" id="CHEBI:18072"/>
        <dbReference type="ChEBI" id="CHEBI:57540"/>
        <dbReference type="ChEBI" id="CHEBI:57945"/>
        <dbReference type="EC" id="1.14.13.113"/>
    </reaction>
</comment>
<dbReference type="Proteomes" id="UP001319882">
    <property type="component" value="Unassembled WGS sequence"/>
</dbReference>
<dbReference type="PANTHER" id="PTHR46496">
    <property type="match status" value="1"/>
</dbReference>
<evidence type="ECO:0000256" key="9">
    <source>
        <dbReference type="ARBA" id="ARBA00035262"/>
    </source>
</evidence>
<comment type="cofactor">
    <cofactor evidence="1">
        <name>FAD</name>
        <dbReference type="ChEBI" id="CHEBI:57692"/>
    </cofactor>
</comment>
<comment type="pathway">
    <text evidence="2">Purine metabolism; urate degradation.</text>
</comment>
<dbReference type="PANTHER" id="PTHR46496:SF1">
    <property type="entry name" value="ZEAXANTHIN EPOXIDASE, CHLOROPLASTIC"/>
    <property type="match status" value="1"/>
</dbReference>
<dbReference type="Pfam" id="PF01494">
    <property type="entry name" value="FAD_binding_3"/>
    <property type="match status" value="1"/>
</dbReference>
<evidence type="ECO:0000256" key="2">
    <source>
        <dbReference type="ARBA" id="ARBA00004705"/>
    </source>
</evidence>
<dbReference type="SUPFAM" id="SSF51905">
    <property type="entry name" value="FAD/NAD(P)-binding domain"/>
    <property type="match status" value="1"/>
</dbReference>
<reference evidence="12 13" key="1">
    <citation type="journal article" date="2021" name="Sci. Rep.">
        <title>Genome analysis of a halophilic bacterium Halomonas malpeensis YU-PRIM-29(T) reveals its exopolysaccharide and pigment producing capabilities.</title>
        <authorList>
            <person name="Athmika"/>
            <person name="Ghate S.D."/>
            <person name="Arun A.B."/>
            <person name="Rao S.S."/>
            <person name="Kumar S.T.A."/>
            <person name="Kandiyil M.K."/>
            <person name="Saptami K."/>
            <person name="Rekha P.D."/>
        </authorList>
    </citation>
    <scope>NUCLEOTIDE SEQUENCE [LARGE SCALE GENOMIC DNA]</scope>
    <source>
        <strain evidence="13">prim 29</strain>
    </source>
</reference>
<evidence type="ECO:0000256" key="10">
    <source>
        <dbReference type="ARBA" id="ARBA00047521"/>
    </source>
</evidence>
<dbReference type="InterPro" id="IPR047712">
    <property type="entry name" value="HpxO"/>
</dbReference>
<organism evidence="12 13">
    <name type="scientific">Vreelandella malpeensis</name>
    <dbReference type="NCBI Taxonomy" id="1172368"/>
    <lineage>
        <taxon>Bacteria</taxon>
        <taxon>Pseudomonadati</taxon>
        <taxon>Pseudomonadota</taxon>
        <taxon>Gammaproteobacteria</taxon>
        <taxon>Oceanospirillales</taxon>
        <taxon>Halomonadaceae</taxon>
        <taxon>Vreelandella</taxon>
    </lineage>
</organism>
<evidence type="ECO:0000313" key="12">
    <source>
        <dbReference type="EMBL" id="MCB8889200.1"/>
    </source>
</evidence>
<comment type="caution">
    <text evidence="12">The sequence shown here is derived from an EMBL/GenBank/DDBJ whole genome shotgun (WGS) entry which is preliminary data.</text>
</comment>
<comment type="similarity">
    <text evidence="7">Belongs to the FAD-dependent urate hydroxylase family.</text>
</comment>
<evidence type="ECO:0000259" key="11">
    <source>
        <dbReference type="Pfam" id="PF01494"/>
    </source>
</evidence>
<keyword evidence="6" id="KW-0560">Oxidoreductase</keyword>
<sequence length="400" mass="43427">MALDIVVIGAGMGGLSAALALKARGHRVKVFERVEVMRPVGAAISLWPNGVKVMHELGLGTTIERLSGEMTRMRYLSHDGHLLSDFSLTPLFDAVNQRACPISRAALQQTLFDAVGAEHIHLGRHCVGYTSGPEKVVTTFEDGERVEADLLVVADGTHSKLRDTLVGRRVERQYVGYVNWNVRVAASGALAPLESWDQYVGEGKRVSLMPMGTGGNDAGEQEFYCFFDVPLPAGTPNDSARYRDELKEHFAGWGAPVQALIERFDPARMARVEIHDIEPLSRLTDTRVALLGDAAHAMAPDLGQGGCQAMEDAWVLAETLTSALAEQADTKAALARALARYDQARVERVGEIVRRARARAAMIHGANAAETRAWYEELGREDGNGVRAGIEKTIRGGPLP</sequence>
<evidence type="ECO:0000256" key="1">
    <source>
        <dbReference type="ARBA" id="ARBA00001974"/>
    </source>
</evidence>
<evidence type="ECO:0000256" key="3">
    <source>
        <dbReference type="ARBA" id="ARBA00022630"/>
    </source>
</evidence>
<keyword evidence="3" id="KW-0285">Flavoprotein</keyword>
<protein>
    <recommendedName>
        <fullName evidence="9">FAD-dependent urate hydroxylase</fullName>
        <ecNumber evidence="8">1.14.13.113</ecNumber>
    </recommendedName>
</protein>
<evidence type="ECO:0000256" key="5">
    <source>
        <dbReference type="ARBA" id="ARBA00022827"/>
    </source>
</evidence>
<evidence type="ECO:0000256" key="4">
    <source>
        <dbReference type="ARBA" id="ARBA00022631"/>
    </source>
</evidence>
<proteinExistence type="inferred from homology"/>
<keyword evidence="5" id="KW-0274">FAD</keyword>
<accession>A0ABS8DT34</accession>
<dbReference type="InterPro" id="IPR036188">
    <property type="entry name" value="FAD/NAD-bd_sf"/>
</dbReference>
<evidence type="ECO:0000256" key="8">
    <source>
        <dbReference type="ARBA" id="ARBA00035128"/>
    </source>
</evidence>
<dbReference type="InterPro" id="IPR002938">
    <property type="entry name" value="FAD-bd"/>
</dbReference>